<evidence type="ECO:0000313" key="2">
    <source>
        <dbReference type="Proteomes" id="UP000009161"/>
    </source>
</evidence>
<dbReference type="KEGG" id="vg:8676796"/>
<name>D1GFB7_9VIRU</name>
<accession>D1GFB7</accession>
<dbReference type="OrthoDB" id="40135at10239"/>
<reference evidence="1 2" key="1">
    <citation type="journal article" date="2009" name="Environ. Microbiol.">
        <title>Four newly isolated fuselloviruses from extreme geothermal environments reveal unusual morphologies and a possible interviral recombination mechanism.</title>
        <authorList>
            <person name="Redder P."/>
            <person name="Peng X."/>
            <person name="Brugger K."/>
            <person name="Shah S.A."/>
            <person name="Roesch F."/>
            <person name="Greve B."/>
            <person name="She Q."/>
            <person name="Schleper C."/>
            <person name="Forterre P."/>
            <person name="Garrett R.A."/>
            <person name="Prangishvili D."/>
        </authorList>
    </citation>
    <scope>NUCLEOTIDE SEQUENCE [LARGE SCALE GENOMIC DNA]</scope>
</reference>
<sequence>MDNRICISTNFHGFGVEVYGACGFGSFRCNCDLSSKFLRFDTLLHHLHLRFHSCGNWC</sequence>
<dbReference type="EMBL" id="FJ870917">
    <property type="protein sequence ID" value="ACZ35818.1"/>
    <property type="molecule type" value="Genomic_DNA"/>
</dbReference>
<evidence type="ECO:0000313" key="1">
    <source>
        <dbReference type="EMBL" id="ACZ35818.1"/>
    </source>
</evidence>
<dbReference type="GeneID" id="8676796"/>
<proteinExistence type="predicted"/>
<protein>
    <submittedName>
        <fullName evidence="1">Uncharacterized protein</fullName>
    </submittedName>
</protein>
<dbReference type="Proteomes" id="UP000009161">
    <property type="component" value="Segment"/>
</dbReference>
<keyword evidence="2" id="KW-1185">Reference proteome</keyword>
<dbReference type="RefSeq" id="YP_003331438.1">
    <property type="nucleotide sequence ID" value="NC_013585.1"/>
</dbReference>
<organism evidence="1 2">
    <name type="scientific">Betafusellovirus yellowstonense</name>
    <dbReference type="NCBI Taxonomy" id="693629"/>
    <lineage>
        <taxon>Viruses</taxon>
        <taxon>Viruses incertae sedis</taxon>
        <taxon>Fuselloviridae</taxon>
        <taxon>Betafusellovirus</taxon>
    </lineage>
</organism>